<protein>
    <submittedName>
        <fullName evidence="1">Putative E3 ubiquitin-protein ligase HERC2</fullName>
    </submittedName>
</protein>
<gene>
    <name evidence="1" type="ORF">RR48_03849</name>
</gene>
<accession>A0A0N1IHF2</accession>
<dbReference type="AlphaFoldDB" id="A0A0N1IHF2"/>
<proteinExistence type="predicted"/>
<keyword evidence="2" id="KW-1185">Reference proteome</keyword>
<dbReference type="EMBL" id="KQ460202">
    <property type="protein sequence ID" value="KPJ17192.1"/>
    <property type="molecule type" value="Genomic_DNA"/>
</dbReference>
<dbReference type="InParanoid" id="A0A0N1IHF2"/>
<evidence type="ECO:0000313" key="1">
    <source>
        <dbReference type="EMBL" id="KPJ17192.1"/>
    </source>
</evidence>
<dbReference type="Proteomes" id="UP000053240">
    <property type="component" value="Unassembled WGS sequence"/>
</dbReference>
<organism evidence="1 2">
    <name type="scientific">Papilio machaon</name>
    <name type="common">Old World swallowtail butterfly</name>
    <dbReference type="NCBI Taxonomy" id="76193"/>
    <lineage>
        <taxon>Eukaryota</taxon>
        <taxon>Metazoa</taxon>
        <taxon>Ecdysozoa</taxon>
        <taxon>Arthropoda</taxon>
        <taxon>Hexapoda</taxon>
        <taxon>Insecta</taxon>
        <taxon>Pterygota</taxon>
        <taxon>Neoptera</taxon>
        <taxon>Endopterygota</taxon>
        <taxon>Lepidoptera</taxon>
        <taxon>Glossata</taxon>
        <taxon>Ditrysia</taxon>
        <taxon>Papilionoidea</taxon>
        <taxon>Papilionidae</taxon>
        <taxon>Papilioninae</taxon>
        <taxon>Papilio</taxon>
    </lineage>
</organism>
<evidence type="ECO:0000313" key="2">
    <source>
        <dbReference type="Proteomes" id="UP000053240"/>
    </source>
</evidence>
<reference evidence="1 2" key="1">
    <citation type="journal article" date="2015" name="Nat. Commun.">
        <title>Outbred genome sequencing and CRISPR/Cas9 gene editing in butterflies.</title>
        <authorList>
            <person name="Li X."/>
            <person name="Fan D."/>
            <person name="Zhang W."/>
            <person name="Liu G."/>
            <person name="Zhang L."/>
            <person name="Zhao L."/>
            <person name="Fang X."/>
            <person name="Chen L."/>
            <person name="Dong Y."/>
            <person name="Chen Y."/>
            <person name="Ding Y."/>
            <person name="Zhao R."/>
            <person name="Feng M."/>
            <person name="Zhu Y."/>
            <person name="Feng Y."/>
            <person name="Jiang X."/>
            <person name="Zhu D."/>
            <person name="Xiang H."/>
            <person name="Feng X."/>
            <person name="Li S."/>
            <person name="Wang J."/>
            <person name="Zhang G."/>
            <person name="Kronforst M.R."/>
            <person name="Wang W."/>
        </authorList>
    </citation>
    <scope>NUCLEOTIDE SEQUENCE [LARGE SCALE GENOMIC DNA]</scope>
    <source>
        <strain evidence="1">Ya'a_city_454_Pm</strain>
        <tissue evidence="1">Whole body</tissue>
    </source>
</reference>
<sequence length="216" mass="24315">MSDSEDYQDEYIFRPQQHLDAKWLNPDLQDALHDSVSLNVLYNSLAQDREIYFEARDGLVNASGVTAKLGDSGKYYCGLRNLTCTCCDGLCGPHSGCACASCAALSSDEERRLALEAKLVAPPSSVWFIDGIKWKQEPGPECLQSLMESMIWEQRIKAINTVTSCPIISQIRRLIVLCNRHLVAVLRFTIAAPSIDYLLNPVERYRHLLESFEVNR</sequence>
<name>A0A0N1IHF2_PAPMA</name>
<dbReference type="STRING" id="76193.A0A0N1IHF2"/>